<dbReference type="PRINTS" id="PR00344">
    <property type="entry name" value="BCTRLSENSOR"/>
</dbReference>
<dbReference type="EC" id="2.7.13.3" evidence="2"/>
<keyword evidence="8" id="KW-0902">Two-component regulatory system</keyword>
<keyword evidence="7 11" id="KW-0067">ATP-binding</keyword>
<dbReference type="InterPro" id="IPR013767">
    <property type="entry name" value="PAS_fold"/>
</dbReference>
<dbReference type="Gene3D" id="1.10.287.130">
    <property type="match status" value="1"/>
</dbReference>
<evidence type="ECO:0000256" key="8">
    <source>
        <dbReference type="ARBA" id="ARBA00023012"/>
    </source>
</evidence>
<dbReference type="PANTHER" id="PTHR43065:SF10">
    <property type="entry name" value="PEROXIDE STRESS-ACTIVATED HISTIDINE KINASE MAK3"/>
    <property type="match status" value="1"/>
</dbReference>
<accession>A0ABW9B363</accession>
<keyword evidence="6" id="KW-0418">Kinase</keyword>
<dbReference type="InterPro" id="IPR005467">
    <property type="entry name" value="His_kinase_dom"/>
</dbReference>
<dbReference type="Proteomes" id="UP001629230">
    <property type="component" value="Unassembled WGS sequence"/>
</dbReference>
<dbReference type="GO" id="GO:0005524">
    <property type="term" value="F:ATP binding"/>
    <property type="evidence" value="ECO:0007669"/>
    <property type="project" value="UniProtKB-KW"/>
</dbReference>
<evidence type="ECO:0000259" key="10">
    <source>
        <dbReference type="PROSITE" id="PS50112"/>
    </source>
</evidence>
<dbReference type="InterPro" id="IPR003594">
    <property type="entry name" value="HATPase_dom"/>
</dbReference>
<dbReference type="InterPro" id="IPR036097">
    <property type="entry name" value="HisK_dim/P_sf"/>
</dbReference>
<comment type="caution">
    <text evidence="11">The sequence shown here is derived from an EMBL/GenBank/DDBJ whole genome shotgun (WGS) entry which is preliminary data.</text>
</comment>
<dbReference type="InterPro" id="IPR036890">
    <property type="entry name" value="HATPase_C_sf"/>
</dbReference>
<dbReference type="PROSITE" id="PS50112">
    <property type="entry name" value="PAS"/>
    <property type="match status" value="1"/>
</dbReference>
<feature type="domain" description="PAS" evidence="10">
    <location>
        <begin position="115"/>
        <end position="167"/>
    </location>
</feature>
<keyword evidence="3" id="KW-0597">Phosphoprotein</keyword>
<gene>
    <name evidence="11" type="ORF">PQR57_40820</name>
</gene>
<dbReference type="InterPro" id="IPR003661">
    <property type="entry name" value="HisK_dim/P_dom"/>
</dbReference>
<dbReference type="InterPro" id="IPR000014">
    <property type="entry name" value="PAS"/>
</dbReference>
<evidence type="ECO:0000256" key="5">
    <source>
        <dbReference type="ARBA" id="ARBA00022741"/>
    </source>
</evidence>
<organism evidence="11 12">
    <name type="scientific">Paraburkholderia dipogonis</name>
    <dbReference type="NCBI Taxonomy" id="1211383"/>
    <lineage>
        <taxon>Bacteria</taxon>
        <taxon>Pseudomonadati</taxon>
        <taxon>Pseudomonadota</taxon>
        <taxon>Betaproteobacteria</taxon>
        <taxon>Burkholderiales</taxon>
        <taxon>Burkholderiaceae</taxon>
        <taxon>Paraburkholderia</taxon>
    </lineage>
</organism>
<dbReference type="Pfam" id="PF00989">
    <property type="entry name" value="PAS"/>
    <property type="match status" value="1"/>
</dbReference>
<dbReference type="PANTHER" id="PTHR43065">
    <property type="entry name" value="SENSOR HISTIDINE KINASE"/>
    <property type="match status" value="1"/>
</dbReference>
<evidence type="ECO:0000256" key="3">
    <source>
        <dbReference type="ARBA" id="ARBA00022553"/>
    </source>
</evidence>
<dbReference type="CDD" id="cd00130">
    <property type="entry name" value="PAS"/>
    <property type="match status" value="1"/>
</dbReference>
<evidence type="ECO:0000256" key="7">
    <source>
        <dbReference type="ARBA" id="ARBA00022840"/>
    </source>
</evidence>
<dbReference type="RefSeq" id="WP_408181873.1">
    <property type="nucleotide sequence ID" value="NZ_JAQQEZ010000057.1"/>
</dbReference>
<sequence length="485" mass="53194">MINPIMQGRDRVIDVVTTSIAWFAQQRYFLQSFSPDIRAFRTSGATIRERHDSHSTTSTQVLLPSLHCDIGVSSMQATADPLEDPDSAPGWRGRVVTCVSWLLGGGRGTRRMLNARIPLREALEMMPVPIVTVDHRNQITFANARTIELFGYTREQLAGASTEILFPIRGVGGDHLEVEERGEASQIAGVSTTQVLVARRRDGVGFPAETNTTKYTVHDQVLRIIAVSDRSASQEVDRNRKELVHLARVSSLGELAGSLAHELKQPLTAILFNAQAAQKYMESETADKAELRGALEDIVTDNRRASEVIQKIRTLARKGDIELQPLDVGNVVRDIAVLVHSDALTRGVRTRFDISENLAMVWGDKVQLQQVVLNLLLNAFDAVKECAPAERVVETTVREEPDGGVRITVKDNGLGLTVDKMDKIFRAFFTTKLQGLGLGLSISRTIITGHGGRIWAENNNGKGASFHVTLPQGTGLRQGCGPQSP</sequence>
<dbReference type="PROSITE" id="PS50109">
    <property type="entry name" value="HIS_KIN"/>
    <property type="match status" value="1"/>
</dbReference>
<keyword evidence="12" id="KW-1185">Reference proteome</keyword>
<comment type="catalytic activity">
    <reaction evidence="1">
        <text>ATP + protein L-histidine = ADP + protein N-phospho-L-histidine.</text>
        <dbReference type="EC" id="2.7.13.3"/>
    </reaction>
</comment>
<keyword evidence="4" id="KW-0808">Transferase</keyword>
<evidence type="ECO:0000256" key="2">
    <source>
        <dbReference type="ARBA" id="ARBA00012438"/>
    </source>
</evidence>
<reference evidence="11 12" key="1">
    <citation type="journal article" date="2024" name="Chem. Sci.">
        <title>Discovery of megapolipeptins by genome mining of a Burkholderiales bacteria collection.</title>
        <authorList>
            <person name="Paulo B.S."/>
            <person name="Recchia M.J.J."/>
            <person name="Lee S."/>
            <person name="Fergusson C.H."/>
            <person name="Romanowski S.B."/>
            <person name="Hernandez A."/>
            <person name="Krull N."/>
            <person name="Liu D.Y."/>
            <person name="Cavanagh H."/>
            <person name="Bos A."/>
            <person name="Gray C.A."/>
            <person name="Murphy B.T."/>
            <person name="Linington R.G."/>
            <person name="Eustaquio A.S."/>
        </authorList>
    </citation>
    <scope>NUCLEOTIDE SEQUENCE [LARGE SCALE GENOMIC DNA]</scope>
    <source>
        <strain evidence="11 12">RL17-350-BIC-A</strain>
    </source>
</reference>
<keyword evidence="5" id="KW-0547">Nucleotide-binding</keyword>
<evidence type="ECO:0000256" key="4">
    <source>
        <dbReference type="ARBA" id="ARBA00022679"/>
    </source>
</evidence>
<dbReference type="CDD" id="cd00082">
    <property type="entry name" value="HisKA"/>
    <property type="match status" value="1"/>
</dbReference>
<dbReference type="SMART" id="SM00091">
    <property type="entry name" value="PAS"/>
    <property type="match status" value="1"/>
</dbReference>
<dbReference type="SUPFAM" id="SSF47384">
    <property type="entry name" value="Homodimeric domain of signal transducing histidine kinase"/>
    <property type="match status" value="1"/>
</dbReference>
<dbReference type="SUPFAM" id="SSF55874">
    <property type="entry name" value="ATPase domain of HSP90 chaperone/DNA topoisomerase II/histidine kinase"/>
    <property type="match status" value="1"/>
</dbReference>
<dbReference type="SMART" id="SM00388">
    <property type="entry name" value="HisKA"/>
    <property type="match status" value="1"/>
</dbReference>
<dbReference type="SUPFAM" id="SSF55785">
    <property type="entry name" value="PYP-like sensor domain (PAS domain)"/>
    <property type="match status" value="1"/>
</dbReference>
<dbReference type="InterPro" id="IPR035965">
    <property type="entry name" value="PAS-like_dom_sf"/>
</dbReference>
<feature type="domain" description="Histidine kinase" evidence="9">
    <location>
        <begin position="258"/>
        <end position="474"/>
    </location>
</feature>
<dbReference type="Pfam" id="PF02518">
    <property type="entry name" value="HATPase_c"/>
    <property type="match status" value="1"/>
</dbReference>
<protein>
    <recommendedName>
        <fullName evidence="2">histidine kinase</fullName>
        <ecNumber evidence="2">2.7.13.3</ecNumber>
    </recommendedName>
</protein>
<dbReference type="NCBIfam" id="TIGR00229">
    <property type="entry name" value="sensory_box"/>
    <property type="match status" value="1"/>
</dbReference>
<dbReference type="EMBL" id="JAQQEZ010000057">
    <property type="protein sequence ID" value="MFM0007285.1"/>
    <property type="molecule type" value="Genomic_DNA"/>
</dbReference>
<dbReference type="Gene3D" id="3.30.565.10">
    <property type="entry name" value="Histidine kinase-like ATPase, C-terminal domain"/>
    <property type="match status" value="1"/>
</dbReference>
<dbReference type="Gene3D" id="3.30.450.20">
    <property type="entry name" value="PAS domain"/>
    <property type="match status" value="1"/>
</dbReference>
<dbReference type="SMART" id="SM00387">
    <property type="entry name" value="HATPase_c"/>
    <property type="match status" value="1"/>
</dbReference>
<name>A0ABW9B363_9BURK</name>
<evidence type="ECO:0000256" key="6">
    <source>
        <dbReference type="ARBA" id="ARBA00022777"/>
    </source>
</evidence>
<evidence type="ECO:0000313" key="12">
    <source>
        <dbReference type="Proteomes" id="UP001629230"/>
    </source>
</evidence>
<dbReference type="InterPro" id="IPR004358">
    <property type="entry name" value="Sig_transdc_His_kin-like_C"/>
</dbReference>
<evidence type="ECO:0000256" key="1">
    <source>
        <dbReference type="ARBA" id="ARBA00000085"/>
    </source>
</evidence>
<evidence type="ECO:0000259" key="9">
    <source>
        <dbReference type="PROSITE" id="PS50109"/>
    </source>
</evidence>
<dbReference type="Pfam" id="PF00512">
    <property type="entry name" value="HisKA"/>
    <property type="match status" value="1"/>
</dbReference>
<proteinExistence type="predicted"/>
<evidence type="ECO:0000313" key="11">
    <source>
        <dbReference type="EMBL" id="MFM0007285.1"/>
    </source>
</evidence>